<dbReference type="PANTHER" id="PTHR40630:SF1">
    <property type="entry name" value="DNA-BINDING PROTEIN"/>
    <property type="match status" value="1"/>
</dbReference>
<dbReference type="AlphaFoldDB" id="A0A4T0FW05"/>
<organism evidence="2 3">
    <name type="scientific">Wallemia hederae</name>
    <dbReference type="NCBI Taxonomy" id="1540922"/>
    <lineage>
        <taxon>Eukaryota</taxon>
        <taxon>Fungi</taxon>
        <taxon>Dikarya</taxon>
        <taxon>Basidiomycota</taxon>
        <taxon>Wallemiomycotina</taxon>
        <taxon>Wallemiomycetes</taxon>
        <taxon>Wallemiales</taxon>
        <taxon>Wallemiaceae</taxon>
        <taxon>Wallemia</taxon>
    </lineage>
</organism>
<feature type="compositionally biased region" description="Basic and acidic residues" evidence="1">
    <location>
        <begin position="120"/>
        <end position="180"/>
    </location>
</feature>
<feature type="compositionally biased region" description="Basic and acidic residues" evidence="1">
    <location>
        <begin position="189"/>
        <end position="207"/>
    </location>
</feature>
<dbReference type="PANTHER" id="PTHR40630">
    <property type="entry name" value="POSSIBLE DNA-BINDING PROTEIN"/>
    <property type="match status" value="1"/>
</dbReference>
<dbReference type="OrthoDB" id="2131339at2759"/>
<dbReference type="InterPro" id="IPR021487">
    <property type="entry name" value="DUF3140"/>
</dbReference>
<accession>A0A4T0FW05</accession>
<dbReference type="Proteomes" id="UP000310189">
    <property type="component" value="Unassembled WGS sequence"/>
</dbReference>
<reference evidence="2 3" key="1">
    <citation type="submission" date="2019-03" db="EMBL/GenBank/DDBJ databases">
        <title>Sequencing 23 genomes of Wallemia ichthyophaga.</title>
        <authorList>
            <person name="Gostincar C."/>
        </authorList>
    </citation>
    <scope>NUCLEOTIDE SEQUENCE [LARGE SCALE GENOMIC DNA]</scope>
    <source>
        <strain evidence="2 3">EXF-5753</strain>
    </source>
</reference>
<name>A0A4T0FW05_9BASI</name>
<evidence type="ECO:0000313" key="2">
    <source>
        <dbReference type="EMBL" id="TIA92550.1"/>
    </source>
</evidence>
<evidence type="ECO:0000313" key="3">
    <source>
        <dbReference type="Proteomes" id="UP000310189"/>
    </source>
</evidence>
<feature type="compositionally biased region" description="Acidic residues" evidence="1">
    <location>
        <begin position="217"/>
        <end position="242"/>
    </location>
</feature>
<gene>
    <name evidence="2" type="ORF">E3P99_00579</name>
</gene>
<dbReference type="Pfam" id="PF11338">
    <property type="entry name" value="DUF3140"/>
    <property type="match status" value="1"/>
</dbReference>
<comment type="caution">
    <text evidence="2">The sequence shown here is derived from an EMBL/GenBank/DDBJ whole genome shotgun (WGS) entry which is preliminary data.</text>
</comment>
<keyword evidence="3" id="KW-1185">Reference proteome</keyword>
<evidence type="ECO:0000256" key="1">
    <source>
        <dbReference type="SAM" id="MobiDB-lite"/>
    </source>
</evidence>
<sequence length="292" mass="33141">MVKPVEEVVQEFNKIVNMTKEELEEFLSTEESQNAGWGEGEESVGHNSGRHIIDILSKNPEKKPESYDEPMVEHMRKVVAYCNRHIKGELPSLESKSVDDIKQTKSYLSLKNWGHDVLKYLGKDSGDKKEEQGADADAEKKEGENGAEEEKKDEEKKEEGEEKKEEENKEEKEGEKKEDEKKEEEEKKDDDKEEKNDNKEEETKEEQAPAQEASEQPQDDAPDAAQAGDDEPAAEEVEDAQENGDKRKTDGAEQEAPQKAQKTEKAESAPTRRSTRGAKPVKSYNEDDEDDE</sequence>
<feature type="region of interest" description="Disordered" evidence="1">
    <location>
        <begin position="120"/>
        <end position="292"/>
    </location>
</feature>
<feature type="region of interest" description="Disordered" evidence="1">
    <location>
        <begin position="26"/>
        <end position="49"/>
    </location>
</feature>
<protein>
    <submittedName>
        <fullName evidence="2">Uncharacterized protein</fullName>
    </submittedName>
</protein>
<dbReference type="EMBL" id="SPNW01000006">
    <property type="protein sequence ID" value="TIA92550.1"/>
    <property type="molecule type" value="Genomic_DNA"/>
</dbReference>
<proteinExistence type="predicted"/>